<dbReference type="PANTHER" id="PTHR10491">
    <property type="entry name" value="DTDP-4-DEHYDRORHAMNOSE REDUCTASE"/>
    <property type="match status" value="1"/>
</dbReference>
<proteinExistence type="predicted"/>
<dbReference type="UniPathway" id="UPA00315">
    <property type="reaction ID" value="UER00080"/>
</dbReference>
<name>A0A8H5ESQ6_9AGAR</name>
<dbReference type="CDD" id="cd05254">
    <property type="entry name" value="dTDP_HR_like_SDR_e"/>
    <property type="match status" value="1"/>
</dbReference>
<dbReference type="InterPro" id="IPR029903">
    <property type="entry name" value="RmlD-like-bd"/>
</dbReference>
<dbReference type="GO" id="GO:0006556">
    <property type="term" value="P:S-adenosylmethionine biosynthetic process"/>
    <property type="evidence" value="ECO:0007669"/>
    <property type="project" value="UniProtKB-UniPathway"/>
</dbReference>
<evidence type="ECO:0000313" key="3">
    <source>
        <dbReference type="Proteomes" id="UP000567179"/>
    </source>
</evidence>
<organism evidence="2 3">
    <name type="scientific">Psilocybe cf. subviscida</name>
    <dbReference type="NCBI Taxonomy" id="2480587"/>
    <lineage>
        <taxon>Eukaryota</taxon>
        <taxon>Fungi</taxon>
        <taxon>Dikarya</taxon>
        <taxon>Basidiomycota</taxon>
        <taxon>Agaricomycotina</taxon>
        <taxon>Agaricomycetes</taxon>
        <taxon>Agaricomycetidae</taxon>
        <taxon>Agaricales</taxon>
        <taxon>Agaricineae</taxon>
        <taxon>Strophariaceae</taxon>
        <taxon>Psilocybe</taxon>
    </lineage>
</organism>
<dbReference type="InterPro" id="IPR005913">
    <property type="entry name" value="dTDP_dehydrorham_reduct"/>
</dbReference>
<dbReference type="GO" id="GO:0048269">
    <property type="term" value="C:methionine adenosyltransferase complex"/>
    <property type="evidence" value="ECO:0007669"/>
    <property type="project" value="TreeGrafter"/>
</dbReference>
<gene>
    <name evidence="2" type="ORF">D9619_008125</name>
</gene>
<dbReference type="AlphaFoldDB" id="A0A8H5ESQ6"/>
<evidence type="ECO:0000313" key="2">
    <source>
        <dbReference type="EMBL" id="KAF5311035.1"/>
    </source>
</evidence>
<dbReference type="Proteomes" id="UP000567179">
    <property type="component" value="Unassembled WGS sequence"/>
</dbReference>
<dbReference type="GO" id="GO:0048270">
    <property type="term" value="F:methionine adenosyltransferase regulator activity"/>
    <property type="evidence" value="ECO:0007669"/>
    <property type="project" value="TreeGrafter"/>
</dbReference>
<reference evidence="2 3" key="1">
    <citation type="journal article" date="2020" name="ISME J.">
        <title>Uncovering the hidden diversity of litter-decomposition mechanisms in mushroom-forming fungi.</title>
        <authorList>
            <person name="Floudas D."/>
            <person name="Bentzer J."/>
            <person name="Ahren D."/>
            <person name="Johansson T."/>
            <person name="Persson P."/>
            <person name="Tunlid A."/>
        </authorList>
    </citation>
    <scope>NUCLEOTIDE SEQUENCE [LARGE SCALE GENOMIC DNA]</scope>
    <source>
        <strain evidence="2 3">CBS 101986</strain>
    </source>
</reference>
<dbReference type="SUPFAM" id="SSF51735">
    <property type="entry name" value="NAD(P)-binding Rossmann-fold domains"/>
    <property type="match status" value="1"/>
</dbReference>
<dbReference type="InterPro" id="IPR036291">
    <property type="entry name" value="NAD(P)-bd_dom_sf"/>
</dbReference>
<dbReference type="Pfam" id="PF04321">
    <property type="entry name" value="RmlD_sub_bind"/>
    <property type="match status" value="1"/>
</dbReference>
<comment type="caution">
    <text evidence="2">The sequence shown here is derived from an EMBL/GenBank/DDBJ whole genome shotgun (WGS) entry which is preliminary data.</text>
</comment>
<dbReference type="EMBL" id="JAACJJ010000057">
    <property type="protein sequence ID" value="KAF5311035.1"/>
    <property type="molecule type" value="Genomic_DNA"/>
</dbReference>
<feature type="domain" description="RmlD-like substrate binding" evidence="1">
    <location>
        <begin position="6"/>
        <end position="208"/>
    </location>
</feature>
<protein>
    <recommendedName>
        <fullName evidence="1">RmlD-like substrate binding domain-containing protein</fullName>
    </recommendedName>
</protein>
<dbReference type="PANTHER" id="PTHR10491:SF4">
    <property type="entry name" value="METHIONINE ADENOSYLTRANSFERASE 2 SUBUNIT BETA"/>
    <property type="match status" value="1"/>
</dbReference>
<sequence length="325" mass="36117">MTKRRASGVLGSAILKAFQQSEGTNVIGLCHSRVGLNLEKLDLTNREEVREYFNKSRPQWVIHCAAERRPDVAEKDPAAAQRLNGEVPGYLTELSKRLRFKLVYISTDYVFDGTSPPYTPSSATNPLQLYGKSKRDGELAVLGVDGAESIVLRVPVLYGPAPKNSDSAINILLDIVHDQSGKTYKMDHYATRYPTNVVDIAGFVVRLTGMSNGATITTLVRNPVSQPSLTLAILVDTDYKDPIPPILHYSADEPFTKYEICLTFAKILGLPHKHIIPDAEPPTGEGATTRPRDCHLYTKETEDLRIEGGLGLSLFEEWWTEHLKR</sequence>
<keyword evidence="3" id="KW-1185">Reference proteome</keyword>
<dbReference type="OrthoDB" id="6235964at2759"/>
<dbReference type="Gene3D" id="3.40.50.720">
    <property type="entry name" value="NAD(P)-binding Rossmann-like Domain"/>
    <property type="match status" value="1"/>
</dbReference>
<evidence type="ECO:0000259" key="1">
    <source>
        <dbReference type="Pfam" id="PF04321"/>
    </source>
</evidence>
<accession>A0A8H5ESQ6</accession>